<feature type="compositionally biased region" description="Basic and acidic residues" evidence="1">
    <location>
        <begin position="223"/>
        <end position="234"/>
    </location>
</feature>
<feature type="compositionally biased region" description="Basic and acidic residues" evidence="1">
    <location>
        <begin position="241"/>
        <end position="252"/>
    </location>
</feature>
<dbReference type="Proteomes" id="UP000887574">
    <property type="component" value="Unplaced"/>
</dbReference>
<sequence length="377" mass="42487">MNHGATTPNGVPPSITSSHYYNLSSTTASTSYYTSYIQTTSNGHLVHHLPHPPLISHIHHQQPTYERLNNNNINNNNIVINQQPQRLPINLVDGQQPSPQILTLHVTIPNSSTQQQHILHLPQSALPQHIIVQRQPPSHVEPILNQLHHSNFAVHQNHSYRPNGKLQGASCSSTGSIKSGNSNSRCTSSSNVSPPLTEEQAQRRRRNAERSRRRRAMETPQQRAERNRRTAERMRNRRARLASERRQNRPEGVDTTTVVARQVVPLSVDRFEEIFQSVISRCTKTEVKSEMDPPVMECAPPRMSHNPFSACAGLRIVESQSSPATSQLEPHQAEPNTDRTTIIYCQQQNLGYHTTMNGGKKHVPNNRSVSPQNFEDL</sequence>
<accession>A0A915ESH7</accession>
<name>A0A915ESH7_9BILA</name>
<feature type="region of interest" description="Disordered" evidence="1">
    <location>
        <begin position="157"/>
        <end position="254"/>
    </location>
</feature>
<feature type="compositionally biased region" description="Basic residues" evidence="1">
    <location>
        <begin position="203"/>
        <end position="215"/>
    </location>
</feature>
<dbReference type="AlphaFoldDB" id="A0A915ESH7"/>
<proteinExistence type="predicted"/>
<dbReference type="WBParaSite" id="jg8480">
    <property type="protein sequence ID" value="jg8480"/>
    <property type="gene ID" value="jg8480"/>
</dbReference>
<feature type="region of interest" description="Disordered" evidence="1">
    <location>
        <begin position="355"/>
        <end position="377"/>
    </location>
</feature>
<keyword evidence="2" id="KW-1185">Reference proteome</keyword>
<feature type="compositionally biased region" description="Polar residues" evidence="1">
    <location>
        <begin position="169"/>
        <end position="178"/>
    </location>
</feature>
<evidence type="ECO:0000256" key="1">
    <source>
        <dbReference type="SAM" id="MobiDB-lite"/>
    </source>
</evidence>
<evidence type="ECO:0000313" key="2">
    <source>
        <dbReference type="Proteomes" id="UP000887574"/>
    </source>
</evidence>
<reference evidence="3" key="1">
    <citation type="submission" date="2022-11" db="UniProtKB">
        <authorList>
            <consortium name="WormBaseParasite"/>
        </authorList>
    </citation>
    <scope>IDENTIFICATION</scope>
</reference>
<organism evidence="2 3">
    <name type="scientific">Ditylenchus dipsaci</name>
    <dbReference type="NCBI Taxonomy" id="166011"/>
    <lineage>
        <taxon>Eukaryota</taxon>
        <taxon>Metazoa</taxon>
        <taxon>Ecdysozoa</taxon>
        <taxon>Nematoda</taxon>
        <taxon>Chromadorea</taxon>
        <taxon>Rhabditida</taxon>
        <taxon>Tylenchina</taxon>
        <taxon>Tylenchomorpha</taxon>
        <taxon>Sphaerularioidea</taxon>
        <taxon>Anguinidae</taxon>
        <taxon>Anguininae</taxon>
        <taxon>Ditylenchus</taxon>
    </lineage>
</organism>
<protein>
    <submittedName>
        <fullName evidence="3">BZIP domain-containing protein</fullName>
    </submittedName>
</protein>
<evidence type="ECO:0000313" key="3">
    <source>
        <dbReference type="WBParaSite" id="jg8480"/>
    </source>
</evidence>
<feature type="compositionally biased region" description="Low complexity" evidence="1">
    <location>
        <begin position="179"/>
        <end position="193"/>
    </location>
</feature>
<feature type="compositionally biased region" description="Polar residues" evidence="1">
    <location>
        <begin position="365"/>
        <end position="377"/>
    </location>
</feature>